<protein>
    <recommendedName>
        <fullName evidence="3">Cytosolic protein</fullName>
    </recommendedName>
</protein>
<evidence type="ECO:0000313" key="1">
    <source>
        <dbReference type="EMBL" id="MBD1373373.1"/>
    </source>
</evidence>
<gene>
    <name evidence="1" type="ORF">IC620_13545</name>
</gene>
<accession>A0A926NB98</accession>
<name>A0A926NB98_9BACL</name>
<dbReference type="RefSeq" id="WP_191142479.1">
    <property type="nucleotide sequence ID" value="NZ_JACXAH010000024.1"/>
</dbReference>
<dbReference type="Proteomes" id="UP000661691">
    <property type="component" value="Unassembled WGS sequence"/>
</dbReference>
<sequence>MYTGRNLDELSMIPLSEWDLEELSYHHYMMAQMSPLMNQQGVSLHQDLIHEIEGRKHQYQHHPSDLS</sequence>
<reference evidence="1" key="1">
    <citation type="submission" date="2020-09" db="EMBL/GenBank/DDBJ databases">
        <title>A novel bacterium of genus Hazenella, isolated from South China Sea.</title>
        <authorList>
            <person name="Huang H."/>
            <person name="Mo K."/>
            <person name="Hu Y."/>
        </authorList>
    </citation>
    <scope>NUCLEOTIDE SEQUENCE</scope>
    <source>
        <strain evidence="1">IB182357</strain>
    </source>
</reference>
<organism evidence="1 2">
    <name type="scientific">Polycladospora coralii</name>
    <dbReference type="NCBI Taxonomy" id="2771432"/>
    <lineage>
        <taxon>Bacteria</taxon>
        <taxon>Bacillati</taxon>
        <taxon>Bacillota</taxon>
        <taxon>Bacilli</taxon>
        <taxon>Bacillales</taxon>
        <taxon>Thermoactinomycetaceae</taxon>
        <taxon>Polycladospora</taxon>
    </lineage>
</organism>
<evidence type="ECO:0008006" key="3">
    <source>
        <dbReference type="Google" id="ProtNLM"/>
    </source>
</evidence>
<dbReference type="EMBL" id="JACXAH010000024">
    <property type="protein sequence ID" value="MBD1373373.1"/>
    <property type="molecule type" value="Genomic_DNA"/>
</dbReference>
<comment type="caution">
    <text evidence="1">The sequence shown here is derived from an EMBL/GenBank/DDBJ whole genome shotgun (WGS) entry which is preliminary data.</text>
</comment>
<dbReference type="AlphaFoldDB" id="A0A926NB98"/>
<evidence type="ECO:0000313" key="2">
    <source>
        <dbReference type="Proteomes" id="UP000661691"/>
    </source>
</evidence>
<proteinExistence type="predicted"/>
<keyword evidence="2" id="KW-1185">Reference proteome</keyword>